<proteinExistence type="predicted"/>
<gene>
    <name evidence="1" type="ORF">NPIL_527541</name>
</gene>
<dbReference type="AlphaFoldDB" id="A0A8X6NWJ4"/>
<keyword evidence="2" id="KW-1185">Reference proteome</keyword>
<reference evidence="1" key="1">
    <citation type="submission" date="2020-08" db="EMBL/GenBank/DDBJ databases">
        <title>Multicomponent nature underlies the extraordinary mechanical properties of spider dragline silk.</title>
        <authorList>
            <person name="Kono N."/>
            <person name="Nakamura H."/>
            <person name="Mori M."/>
            <person name="Yoshida Y."/>
            <person name="Ohtoshi R."/>
            <person name="Malay A.D."/>
            <person name="Moran D.A.P."/>
            <person name="Tomita M."/>
            <person name="Numata K."/>
            <person name="Arakawa K."/>
        </authorList>
    </citation>
    <scope>NUCLEOTIDE SEQUENCE</scope>
</reference>
<evidence type="ECO:0000313" key="1">
    <source>
        <dbReference type="EMBL" id="GFT34695.1"/>
    </source>
</evidence>
<evidence type="ECO:0000313" key="2">
    <source>
        <dbReference type="Proteomes" id="UP000887013"/>
    </source>
</evidence>
<protein>
    <submittedName>
        <fullName evidence="1">Uncharacterized protein</fullName>
    </submittedName>
</protein>
<accession>A0A8X6NWJ4</accession>
<dbReference type="Proteomes" id="UP000887013">
    <property type="component" value="Unassembled WGS sequence"/>
</dbReference>
<organism evidence="1 2">
    <name type="scientific">Nephila pilipes</name>
    <name type="common">Giant wood spider</name>
    <name type="synonym">Nephila maculata</name>
    <dbReference type="NCBI Taxonomy" id="299642"/>
    <lineage>
        <taxon>Eukaryota</taxon>
        <taxon>Metazoa</taxon>
        <taxon>Ecdysozoa</taxon>
        <taxon>Arthropoda</taxon>
        <taxon>Chelicerata</taxon>
        <taxon>Arachnida</taxon>
        <taxon>Araneae</taxon>
        <taxon>Araneomorphae</taxon>
        <taxon>Entelegynae</taxon>
        <taxon>Araneoidea</taxon>
        <taxon>Nephilidae</taxon>
        <taxon>Nephila</taxon>
    </lineage>
</organism>
<name>A0A8X6NWJ4_NEPPI</name>
<dbReference type="EMBL" id="BMAW01108565">
    <property type="protein sequence ID" value="GFT34695.1"/>
    <property type="molecule type" value="Genomic_DNA"/>
</dbReference>
<sequence length="98" mass="11126">MVIGLSTLKRPCGPNSLRSRAKTRKMRRRKKAASCHEYLMEIMFSIDKVLNETSCVTSDASRAKNYSLKQQVDNNLPEGEWKVVLRWKTKGGPTHSSS</sequence>
<comment type="caution">
    <text evidence="1">The sequence shown here is derived from an EMBL/GenBank/DDBJ whole genome shotgun (WGS) entry which is preliminary data.</text>
</comment>